<dbReference type="EMBL" id="UGIX01000001">
    <property type="protein sequence ID" value="STP63432.1"/>
    <property type="molecule type" value="Genomic_DNA"/>
</dbReference>
<reference evidence="1 3" key="1">
    <citation type="submission" date="2018-04" db="EMBL/GenBank/DDBJ databases">
        <authorList>
            <person name="Van Tyne D."/>
        </authorList>
    </citation>
    <scope>NUCLEOTIDE SEQUENCE [LARGE SCALE GENOMIC DNA]</scope>
    <source>
        <strain evidence="1 3">B2535</strain>
    </source>
</reference>
<evidence type="ECO:0000313" key="1">
    <source>
        <dbReference type="EMBL" id="PTN76520.1"/>
    </source>
</evidence>
<dbReference type="AlphaFoldDB" id="A0A855U7A2"/>
<accession>A0A855U7A2</accession>
<evidence type="ECO:0000313" key="3">
    <source>
        <dbReference type="Proteomes" id="UP000244140"/>
    </source>
</evidence>
<evidence type="ECO:0000313" key="2">
    <source>
        <dbReference type="EMBL" id="STP63432.1"/>
    </source>
</evidence>
<dbReference type="Proteomes" id="UP000254396">
    <property type="component" value="Unassembled WGS sequence"/>
</dbReference>
<sequence length="143" mass="15888">MAKNDFKFISYKDKVKKELDATAERGMTKVLMIIKAAAKSGAPVETGQLRDRIDYQLKAVGGKVVGIVGSPEQYAIYVEFGTGEFAENGSGRKGGWFFEGPDGEWHFTRGQKPQKFLRNAFRQNKEKVIEILGKEYGATFKGG</sequence>
<dbReference type="NCBIfam" id="TIGR01725">
    <property type="entry name" value="phge_HK97_gp10"/>
    <property type="match status" value="1"/>
</dbReference>
<dbReference type="RefSeq" id="WP_002403769.1">
    <property type="nucleotide sequence ID" value="NZ_CABEGK010000107.1"/>
</dbReference>
<gene>
    <name evidence="1" type="ORF">DAI13_01625</name>
    <name evidence="2" type="ORF">NCTC13379_00247</name>
</gene>
<organism evidence="1 3">
    <name type="scientific">Enterococcus faecalis</name>
    <name type="common">Streptococcus faecalis</name>
    <dbReference type="NCBI Taxonomy" id="1351"/>
    <lineage>
        <taxon>Bacteria</taxon>
        <taxon>Bacillati</taxon>
        <taxon>Bacillota</taxon>
        <taxon>Bacilli</taxon>
        <taxon>Lactobacillales</taxon>
        <taxon>Enterococcaceae</taxon>
        <taxon>Enterococcus</taxon>
    </lineage>
</organism>
<dbReference type="EMBL" id="PZZH01000001">
    <property type="protein sequence ID" value="PTN76520.1"/>
    <property type="molecule type" value="Genomic_DNA"/>
</dbReference>
<dbReference type="InterPro" id="IPR010064">
    <property type="entry name" value="HK97-gp10_tail"/>
</dbReference>
<comment type="caution">
    <text evidence="1">The sequence shown here is derived from an EMBL/GenBank/DDBJ whole genome shotgun (WGS) entry which is preliminary data.</text>
</comment>
<name>A0A855U7A2_ENTFL</name>
<dbReference type="Proteomes" id="UP000244140">
    <property type="component" value="Unassembled WGS sequence"/>
</dbReference>
<evidence type="ECO:0000313" key="4">
    <source>
        <dbReference type="Proteomes" id="UP000254396"/>
    </source>
</evidence>
<proteinExistence type="predicted"/>
<reference evidence="2 4" key="2">
    <citation type="submission" date="2018-06" db="EMBL/GenBank/DDBJ databases">
        <authorList>
            <consortium name="Pathogen Informatics"/>
            <person name="Doyle S."/>
        </authorList>
    </citation>
    <scope>NUCLEOTIDE SEQUENCE [LARGE SCALE GENOMIC DNA]</scope>
    <source>
        <strain evidence="2 4">NCTC13379</strain>
    </source>
</reference>
<dbReference type="Pfam" id="PF04883">
    <property type="entry name" value="HK97-gp10_like"/>
    <property type="match status" value="1"/>
</dbReference>
<protein>
    <submittedName>
        <fullName evidence="2">Phage protein, HK97 gp10 family</fullName>
    </submittedName>
</protein>